<name>A0AAV0ZR84_VICFA</name>
<protein>
    <submittedName>
        <fullName evidence="1">Uncharacterized protein</fullName>
    </submittedName>
</protein>
<dbReference type="GO" id="GO:0032196">
    <property type="term" value="P:transposition"/>
    <property type="evidence" value="ECO:0007669"/>
    <property type="project" value="InterPro"/>
</dbReference>
<organism evidence="1 2">
    <name type="scientific">Vicia faba</name>
    <name type="common">Broad bean</name>
    <name type="synonym">Faba vulgaris</name>
    <dbReference type="NCBI Taxonomy" id="3906"/>
    <lineage>
        <taxon>Eukaryota</taxon>
        <taxon>Viridiplantae</taxon>
        <taxon>Streptophyta</taxon>
        <taxon>Embryophyta</taxon>
        <taxon>Tracheophyta</taxon>
        <taxon>Spermatophyta</taxon>
        <taxon>Magnoliopsida</taxon>
        <taxon>eudicotyledons</taxon>
        <taxon>Gunneridae</taxon>
        <taxon>Pentapetalae</taxon>
        <taxon>rosids</taxon>
        <taxon>fabids</taxon>
        <taxon>Fabales</taxon>
        <taxon>Fabaceae</taxon>
        <taxon>Papilionoideae</taxon>
        <taxon>50 kb inversion clade</taxon>
        <taxon>NPAAA clade</taxon>
        <taxon>Hologalegina</taxon>
        <taxon>IRL clade</taxon>
        <taxon>Fabeae</taxon>
        <taxon>Vicia</taxon>
    </lineage>
</organism>
<dbReference type="EMBL" id="OX451737">
    <property type="protein sequence ID" value="CAI8599643.1"/>
    <property type="molecule type" value="Genomic_DNA"/>
</dbReference>
<sequence>MSQLMQDVHKNLEYKPDWMGDDVWKQLSVHWSSSQFKKASQTNKRNHCSMDGKSLHTGGSIPHCLHWKRMKKEKSVDPSMTEFYFLTHQKNDQSWVGVVESTYDKFERKKLEISSQNLTISGEEEVDSQSTIGIPSDLDIWVESVKKKKNGLFGLETVYKTLVSLSNKL</sequence>
<dbReference type="InterPro" id="IPR004252">
    <property type="entry name" value="Probable_transposase_24"/>
</dbReference>
<dbReference type="PANTHER" id="PTHR33157">
    <property type="entry name" value="AUTONOMOUS TRANSPOSABLE ELEMENT EN-1 MOSAIC PROTEIN-RELATED"/>
    <property type="match status" value="1"/>
</dbReference>
<dbReference type="Pfam" id="PF03004">
    <property type="entry name" value="Transposase_24"/>
    <property type="match status" value="1"/>
</dbReference>
<keyword evidence="2" id="KW-1185">Reference proteome</keyword>
<dbReference type="InterPro" id="IPR039266">
    <property type="entry name" value="EN-1/SPM"/>
</dbReference>
<reference evidence="1 2" key="1">
    <citation type="submission" date="2023-01" db="EMBL/GenBank/DDBJ databases">
        <authorList>
            <person name="Kreplak J."/>
        </authorList>
    </citation>
    <scope>NUCLEOTIDE SEQUENCE [LARGE SCALE GENOMIC DNA]</scope>
</reference>
<dbReference type="AlphaFoldDB" id="A0AAV0ZR84"/>
<accession>A0AAV0ZR84</accession>
<proteinExistence type="predicted"/>
<evidence type="ECO:0000313" key="1">
    <source>
        <dbReference type="EMBL" id="CAI8599643.1"/>
    </source>
</evidence>
<evidence type="ECO:0000313" key="2">
    <source>
        <dbReference type="Proteomes" id="UP001157006"/>
    </source>
</evidence>
<gene>
    <name evidence="1" type="ORF">VFH_II184640</name>
</gene>
<dbReference type="Proteomes" id="UP001157006">
    <property type="component" value="Chromosome 2"/>
</dbReference>